<feature type="signal peptide" evidence="2">
    <location>
        <begin position="1"/>
        <end position="26"/>
    </location>
</feature>
<evidence type="ECO:0000256" key="1">
    <source>
        <dbReference type="SAM" id="MobiDB-lite"/>
    </source>
</evidence>
<evidence type="ECO:0000313" key="4">
    <source>
        <dbReference type="Proteomes" id="UP001260188"/>
    </source>
</evidence>
<keyword evidence="2" id="KW-0732">Signal</keyword>
<organism evidence="3 4">
    <name type="scientific">Microbacterium paludicola</name>
    <dbReference type="NCBI Taxonomy" id="300019"/>
    <lineage>
        <taxon>Bacteria</taxon>
        <taxon>Bacillati</taxon>
        <taxon>Actinomycetota</taxon>
        <taxon>Actinomycetes</taxon>
        <taxon>Micrococcales</taxon>
        <taxon>Microbacteriaceae</taxon>
        <taxon>Microbacterium</taxon>
    </lineage>
</organism>
<reference evidence="3 4" key="1">
    <citation type="submission" date="2023-08" db="EMBL/GenBank/DDBJ databases">
        <title>Functional and genomic diversity of the sorghum phyllosphere microbiome.</title>
        <authorList>
            <person name="Shade A."/>
        </authorList>
    </citation>
    <scope>NUCLEOTIDE SEQUENCE [LARGE SCALE GENOMIC DNA]</scope>
    <source>
        <strain evidence="3 4">SORGH_AS_0919</strain>
    </source>
</reference>
<protein>
    <submittedName>
        <fullName evidence="3">Uncharacterized protein</fullName>
    </submittedName>
</protein>
<evidence type="ECO:0000313" key="3">
    <source>
        <dbReference type="EMBL" id="MDR6168172.1"/>
    </source>
</evidence>
<feature type="compositionally biased region" description="Low complexity" evidence="1">
    <location>
        <begin position="33"/>
        <end position="61"/>
    </location>
</feature>
<feature type="chain" id="PRO_5046471077" evidence="2">
    <location>
        <begin position="27"/>
        <end position="219"/>
    </location>
</feature>
<sequence length="219" mass="21791">MHRTRGLSIGTACAAAVLLLSGCTVPGSEVVPAATEPGSSAASPPSSAAHSSPTPTATAEPQRTGIPAHFAIPECAAQVDDAIVQAAFGADVVLIADTTDTWKPVGPAAQDALAASDDATACLWGVPRSGRAVSIAVVSASEAAPRLIAALRDASDTFTEERSGTATVFTGDAIEAGDVSTAVTYVFDGAAWITVGGGELATPDTTRDVALAVHSALPR</sequence>
<evidence type="ECO:0000256" key="2">
    <source>
        <dbReference type="SAM" id="SignalP"/>
    </source>
</evidence>
<accession>A0ABU1I2R2</accession>
<gene>
    <name evidence="3" type="ORF">QE367_002376</name>
</gene>
<keyword evidence="4" id="KW-1185">Reference proteome</keyword>
<proteinExistence type="predicted"/>
<feature type="region of interest" description="Disordered" evidence="1">
    <location>
        <begin position="33"/>
        <end position="62"/>
    </location>
</feature>
<comment type="caution">
    <text evidence="3">The sequence shown here is derived from an EMBL/GenBank/DDBJ whole genome shotgun (WGS) entry which is preliminary data.</text>
</comment>
<dbReference type="Proteomes" id="UP001260188">
    <property type="component" value="Unassembled WGS sequence"/>
</dbReference>
<name>A0ABU1I2R2_9MICO</name>
<dbReference type="PROSITE" id="PS51257">
    <property type="entry name" value="PROKAR_LIPOPROTEIN"/>
    <property type="match status" value="1"/>
</dbReference>
<dbReference type="EMBL" id="JAVIZA010000001">
    <property type="protein sequence ID" value="MDR6168172.1"/>
    <property type="molecule type" value="Genomic_DNA"/>
</dbReference>